<protein>
    <submittedName>
        <fullName evidence="2">PEP-CTERM sorting domain-containing protein</fullName>
    </submittedName>
</protein>
<evidence type="ECO:0000259" key="1">
    <source>
        <dbReference type="Pfam" id="PF07589"/>
    </source>
</evidence>
<organism evidence="2 3">
    <name type="scientific">Roseateles aquae</name>
    <dbReference type="NCBI Taxonomy" id="3077235"/>
    <lineage>
        <taxon>Bacteria</taxon>
        <taxon>Pseudomonadati</taxon>
        <taxon>Pseudomonadota</taxon>
        <taxon>Betaproteobacteria</taxon>
        <taxon>Burkholderiales</taxon>
        <taxon>Sphaerotilaceae</taxon>
        <taxon>Roseateles</taxon>
    </lineage>
</organism>
<dbReference type="EMBL" id="JAVXZY010000001">
    <property type="protein sequence ID" value="MDT8998292.1"/>
    <property type="molecule type" value="Genomic_DNA"/>
</dbReference>
<dbReference type="InterPro" id="IPR013424">
    <property type="entry name" value="Ice-binding_C"/>
</dbReference>
<dbReference type="Pfam" id="PF07589">
    <property type="entry name" value="PEP-CTERM"/>
    <property type="match status" value="1"/>
</dbReference>
<dbReference type="Proteomes" id="UP001246372">
    <property type="component" value="Unassembled WGS sequence"/>
</dbReference>
<reference evidence="2" key="1">
    <citation type="submission" date="2023-09" db="EMBL/GenBank/DDBJ databases">
        <title>Paucibacter sp. APW11 Genome sequencing and assembly.</title>
        <authorList>
            <person name="Kim I."/>
        </authorList>
    </citation>
    <scope>NUCLEOTIDE SEQUENCE</scope>
    <source>
        <strain evidence="2">APW11</strain>
    </source>
</reference>
<keyword evidence="3" id="KW-1185">Reference proteome</keyword>
<evidence type="ECO:0000313" key="3">
    <source>
        <dbReference type="Proteomes" id="UP001246372"/>
    </source>
</evidence>
<accession>A0ABU3P6U2</accession>
<sequence>MRRAASLIRLMLVAGLCGLGLAQAGTYQLYGNTIVNVMRSYPQPQDSDYHGLDANWLNDARATQWLRLDDTAALSAGRAEAKVLAHMGLLKAYASASFPYCCDATGHLIIQGYADAEVKAGFYDSVLVTGAGLAAGTPVSYKLNIRIDGALSQPSFEMGGALAAYGVADIRFTDLSSHALDSMVWQADRDLPGSFSLVLNTAVGHEISVSAMLAVGASVSANARSARSASADFYHSAGFSLSPSLAGLNTQGASGYDYAASAVPEPAQASLLMLGLIGLAGLGRQRRRIHRP</sequence>
<evidence type="ECO:0000313" key="2">
    <source>
        <dbReference type="EMBL" id="MDT8998292.1"/>
    </source>
</evidence>
<dbReference type="RefSeq" id="WP_315648601.1">
    <property type="nucleotide sequence ID" value="NZ_JAVXZY010000001.1"/>
</dbReference>
<dbReference type="NCBIfam" id="TIGR02595">
    <property type="entry name" value="PEP_CTERM"/>
    <property type="match status" value="1"/>
</dbReference>
<gene>
    <name evidence="2" type="ORF">RQP53_03265</name>
</gene>
<proteinExistence type="predicted"/>
<name>A0ABU3P6U2_9BURK</name>
<feature type="domain" description="Ice-binding protein C-terminal" evidence="1">
    <location>
        <begin position="262"/>
        <end position="287"/>
    </location>
</feature>
<comment type="caution">
    <text evidence="2">The sequence shown here is derived from an EMBL/GenBank/DDBJ whole genome shotgun (WGS) entry which is preliminary data.</text>
</comment>